<feature type="region of interest" description="Disordered" evidence="2">
    <location>
        <begin position="678"/>
        <end position="720"/>
    </location>
</feature>
<gene>
    <name evidence="3" type="ORF">EVOR1521_LOCUS26819</name>
</gene>
<feature type="region of interest" description="Disordered" evidence="2">
    <location>
        <begin position="739"/>
        <end position="819"/>
    </location>
</feature>
<evidence type="ECO:0000256" key="2">
    <source>
        <dbReference type="SAM" id="MobiDB-lite"/>
    </source>
</evidence>
<dbReference type="SUPFAM" id="SSF52047">
    <property type="entry name" value="RNI-like"/>
    <property type="match status" value="1"/>
</dbReference>
<keyword evidence="1" id="KW-0175">Coiled coil</keyword>
<dbReference type="Gene3D" id="3.80.10.10">
    <property type="entry name" value="Ribonuclease Inhibitor"/>
    <property type="match status" value="1"/>
</dbReference>
<sequence>MREWMDFFQEDEDISAEELPVLDKLLDQMDTSGPFCIQMRRASFLEGDGQISAEEITAALNDQSLKMPAVRAKLVEFMQNVGCGGAVPAECSPRAIRQRGTPCRERKRVRGFRSAELQSCKVDIEALGQALQVVEQKNLEYMNRVHKQETKEQQLKGENATLQEEVELIRSEIDGLRKQLEGDEESRSKFERARSQLEMTIEALEVQVDTLKKALSTSERANEQLQDENRTTADRCRETADKVYALMDSLRLNQVELKKLEAENSSRDKKLLALERQTQNLQAKISMEIDAKVLAEQERKEAEQEAVVLKKKNKKIEDNVTLSQGAQEKAEKEITELNDRVGQLQTQNAYLASRIDGQEEEKASFKVEIRKVSDKASELSGENSRLRDEIDSFEEKTATTINDTESFKKELEYIKREDVLDEAGRQRPILIQSTESDLLEKLQVNEFLYEAQQARNPVPPMIEKIAQLLAMLHEGQQRADAYLGDLSKSNALVSAMRQRNMALFSRTQMFESFKSRALMRYVMNMVEGDRIYDLHLDGLSFGMREIKEMLGLFQRYECFDQVYVLSLIDNGLDDAAVNIILQVIFQLPYLKSFDLRRNCFSNEGIKRIEEQLRDMDGVTGVIKSVDGTLNVHSGNQLRLALHVGEQLEKTQLAKDVDFTVDSSLSHAEADPFLETAAARSEHPWTQTAQRPPQKAVPDVSSVPLEKPSAAPAVPAVGGPPVGLGGPGNLAALNKKLTKSKTGASLPDPFKKKGTKGKVPSGTMEYNPNDQTVQVQQGQDGTPRMPKISASTPSLGGDRPASGGGLKRSASQKSTDKRGR</sequence>
<feature type="compositionally biased region" description="Low complexity" evidence="2">
    <location>
        <begin position="709"/>
        <end position="718"/>
    </location>
</feature>
<reference evidence="3" key="1">
    <citation type="submission" date="2023-08" db="EMBL/GenBank/DDBJ databases">
        <authorList>
            <person name="Chen Y."/>
            <person name="Shah S."/>
            <person name="Dougan E. K."/>
            <person name="Thang M."/>
            <person name="Chan C."/>
        </authorList>
    </citation>
    <scope>NUCLEOTIDE SEQUENCE</scope>
</reference>
<dbReference type="AlphaFoldDB" id="A0AA36NJ64"/>
<dbReference type="InterPro" id="IPR032675">
    <property type="entry name" value="LRR_dom_sf"/>
</dbReference>
<feature type="coiled-coil region" evidence="1">
    <location>
        <begin position="145"/>
        <end position="396"/>
    </location>
</feature>
<organism evidence="3 4">
    <name type="scientific">Effrenium voratum</name>
    <dbReference type="NCBI Taxonomy" id="2562239"/>
    <lineage>
        <taxon>Eukaryota</taxon>
        <taxon>Sar</taxon>
        <taxon>Alveolata</taxon>
        <taxon>Dinophyceae</taxon>
        <taxon>Suessiales</taxon>
        <taxon>Symbiodiniaceae</taxon>
        <taxon>Effrenium</taxon>
    </lineage>
</organism>
<dbReference type="Proteomes" id="UP001178507">
    <property type="component" value="Unassembled WGS sequence"/>
</dbReference>
<dbReference type="SUPFAM" id="SSF57997">
    <property type="entry name" value="Tropomyosin"/>
    <property type="match status" value="1"/>
</dbReference>
<evidence type="ECO:0000313" key="3">
    <source>
        <dbReference type="EMBL" id="CAJ1404363.1"/>
    </source>
</evidence>
<name>A0AA36NJ64_9DINO</name>
<proteinExistence type="predicted"/>
<dbReference type="EMBL" id="CAUJNA010003537">
    <property type="protein sequence ID" value="CAJ1404363.1"/>
    <property type="molecule type" value="Genomic_DNA"/>
</dbReference>
<feature type="compositionally biased region" description="Low complexity" evidence="2">
    <location>
        <begin position="769"/>
        <end position="781"/>
    </location>
</feature>
<evidence type="ECO:0000256" key="1">
    <source>
        <dbReference type="SAM" id="Coils"/>
    </source>
</evidence>
<protein>
    <submittedName>
        <fullName evidence="3">Uncharacterized protein</fullName>
    </submittedName>
</protein>
<evidence type="ECO:0000313" key="4">
    <source>
        <dbReference type="Proteomes" id="UP001178507"/>
    </source>
</evidence>
<keyword evidence="4" id="KW-1185">Reference proteome</keyword>
<accession>A0AA36NJ64</accession>
<comment type="caution">
    <text evidence="3">The sequence shown here is derived from an EMBL/GenBank/DDBJ whole genome shotgun (WGS) entry which is preliminary data.</text>
</comment>